<dbReference type="Pfam" id="PF09339">
    <property type="entry name" value="HTH_IclR"/>
    <property type="match status" value="1"/>
</dbReference>
<dbReference type="Pfam" id="PF01614">
    <property type="entry name" value="IclR_C"/>
    <property type="match status" value="1"/>
</dbReference>
<dbReference type="Proteomes" id="UP000580474">
    <property type="component" value="Unassembled WGS sequence"/>
</dbReference>
<accession>A0A840NPD9</accession>
<dbReference type="RefSeq" id="WP_184479691.1">
    <property type="nucleotide sequence ID" value="NZ_JACHIV010000001.1"/>
</dbReference>
<dbReference type="GO" id="GO:0045892">
    <property type="term" value="P:negative regulation of DNA-templated transcription"/>
    <property type="evidence" value="ECO:0007669"/>
    <property type="project" value="TreeGrafter"/>
</dbReference>
<dbReference type="SMART" id="SM00346">
    <property type="entry name" value="HTH_ICLR"/>
    <property type="match status" value="1"/>
</dbReference>
<evidence type="ECO:0000259" key="4">
    <source>
        <dbReference type="PROSITE" id="PS51077"/>
    </source>
</evidence>
<comment type="caution">
    <text evidence="6">The sequence shown here is derived from an EMBL/GenBank/DDBJ whole genome shotgun (WGS) entry which is preliminary data.</text>
</comment>
<keyword evidence="3" id="KW-0804">Transcription</keyword>
<dbReference type="InterPro" id="IPR005471">
    <property type="entry name" value="Tscrpt_reg_IclR_N"/>
</dbReference>
<evidence type="ECO:0000259" key="5">
    <source>
        <dbReference type="PROSITE" id="PS51078"/>
    </source>
</evidence>
<dbReference type="GO" id="GO:0003700">
    <property type="term" value="F:DNA-binding transcription factor activity"/>
    <property type="evidence" value="ECO:0007669"/>
    <property type="project" value="TreeGrafter"/>
</dbReference>
<dbReference type="InterPro" id="IPR050707">
    <property type="entry name" value="HTH_MetabolicPath_Reg"/>
</dbReference>
<dbReference type="PANTHER" id="PTHR30136:SF35">
    <property type="entry name" value="HTH-TYPE TRANSCRIPTIONAL REGULATOR RV1719"/>
    <property type="match status" value="1"/>
</dbReference>
<dbReference type="SUPFAM" id="SSF55781">
    <property type="entry name" value="GAF domain-like"/>
    <property type="match status" value="1"/>
</dbReference>
<keyword evidence="2" id="KW-0238">DNA-binding</keyword>
<gene>
    <name evidence="6" type="ORF">BJ969_003205</name>
</gene>
<dbReference type="InterPro" id="IPR029016">
    <property type="entry name" value="GAF-like_dom_sf"/>
</dbReference>
<feature type="domain" description="IclR-ED" evidence="5">
    <location>
        <begin position="74"/>
        <end position="254"/>
    </location>
</feature>
<dbReference type="SUPFAM" id="SSF46785">
    <property type="entry name" value="Winged helix' DNA-binding domain"/>
    <property type="match status" value="1"/>
</dbReference>
<organism evidence="6 7">
    <name type="scientific">Saccharopolyspora gloriosae</name>
    <dbReference type="NCBI Taxonomy" id="455344"/>
    <lineage>
        <taxon>Bacteria</taxon>
        <taxon>Bacillati</taxon>
        <taxon>Actinomycetota</taxon>
        <taxon>Actinomycetes</taxon>
        <taxon>Pseudonocardiales</taxon>
        <taxon>Pseudonocardiaceae</taxon>
        <taxon>Saccharopolyspora</taxon>
    </lineage>
</organism>
<dbReference type="Gene3D" id="3.30.450.40">
    <property type="match status" value="1"/>
</dbReference>
<evidence type="ECO:0000313" key="7">
    <source>
        <dbReference type="Proteomes" id="UP000580474"/>
    </source>
</evidence>
<dbReference type="AlphaFoldDB" id="A0A840NPD9"/>
<evidence type="ECO:0000256" key="3">
    <source>
        <dbReference type="ARBA" id="ARBA00023163"/>
    </source>
</evidence>
<proteinExistence type="predicted"/>
<dbReference type="EMBL" id="JACHIV010000001">
    <property type="protein sequence ID" value="MBB5070117.1"/>
    <property type="molecule type" value="Genomic_DNA"/>
</dbReference>
<sequence>MAPETPKNPASSMRSLERAIDVLEVLESSRHTLRLSDIARRADLPVATTQRILNVLEARGRVERDATGYRPGVGLIFGAHAYLTTSPLLNAARPVLQDLAAETGLTASLFKRMGRHRVVLARVDGARPLRYELPIGEQLPLHLGAGKVLASAMDPEEVERLLDRLDDHTRADGTPIDRDAFLNDLKSIRDTGFGHAVGEREPGMASVAAGLANDTPTTAAIQVAGTQEEIPPERIEQLGVEVQRAAFAITRRLS</sequence>
<protein>
    <submittedName>
        <fullName evidence="6">IclR family acetate operon transcriptional repressor</fullName>
    </submittedName>
</protein>
<dbReference type="GO" id="GO:0003677">
    <property type="term" value="F:DNA binding"/>
    <property type="evidence" value="ECO:0007669"/>
    <property type="project" value="UniProtKB-KW"/>
</dbReference>
<evidence type="ECO:0000256" key="1">
    <source>
        <dbReference type="ARBA" id="ARBA00023015"/>
    </source>
</evidence>
<evidence type="ECO:0000256" key="2">
    <source>
        <dbReference type="ARBA" id="ARBA00023125"/>
    </source>
</evidence>
<dbReference type="Gene3D" id="1.10.10.10">
    <property type="entry name" value="Winged helix-like DNA-binding domain superfamily/Winged helix DNA-binding domain"/>
    <property type="match status" value="1"/>
</dbReference>
<reference evidence="6 7" key="1">
    <citation type="submission" date="2020-08" db="EMBL/GenBank/DDBJ databases">
        <title>Sequencing the genomes of 1000 actinobacteria strains.</title>
        <authorList>
            <person name="Klenk H.-P."/>
        </authorList>
    </citation>
    <scope>NUCLEOTIDE SEQUENCE [LARGE SCALE GENOMIC DNA]</scope>
    <source>
        <strain evidence="6 7">DSM 45582</strain>
    </source>
</reference>
<keyword evidence="7" id="KW-1185">Reference proteome</keyword>
<dbReference type="InterPro" id="IPR014757">
    <property type="entry name" value="Tscrpt_reg_IclR_C"/>
</dbReference>
<dbReference type="InterPro" id="IPR036390">
    <property type="entry name" value="WH_DNA-bd_sf"/>
</dbReference>
<dbReference type="PANTHER" id="PTHR30136">
    <property type="entry name" value="HELIX-TURN-HELIX TRANSCRIPTIONAL REGULATOR, ICLR FAMILY"/>
    <property type="match status" value="1"/>
</dbReference>
<dbReference type="PROSITE" id="PS51077">
    <property type="entry name" value="HTH_ICLR"/>
    <property type="match status" value="1"/>
</dbReference>
<dbReference type="InterPro" id="IPR036388">
    <property type="entry name" value="WH-like_DNA-bd_sf"/>
</dbReference>
<evidence type="ECO:0000313" key="6">
    <source>
        <dbReference type="EMBL" id="MBB5070117.1"/>
    </source>
</evidence>
<feature type="domain" description="HTH iclR-type" evidence="4">
    <location>
        <begin position="13"/>
        <end position="73"/>
    </location>
</feature>
<dbReference type="PROSITE" id="PS51078">
    <property type="entry name" value="ICLR_ED"/>
    <property type="match status" value="1"/>
</dbReference>
<name>A0A840NPD9_9PSEU</name>
<keyword evidence="1" id="KW-0805">Transcription regulation</keyword>